<name>A0A0D0C2L8_9AGAR</name>
<feature type="transmembrane region" description="Helical" evidence="2">
    <location>
        <begin position="271"/>
        <end position="290"/>
    </location>
</feature>
<feature type="transmembrane region" description="Helical" evidence="2">
    <location>
        <begin position="120"/>
        <end position="137"/>
    </location>
</feature>
<keyword evidence="2" id="KW-0812">Transmembrane</keyword>
<feature type="transmembrane region" description="Helical" evidence="2">
    <location>
        <begin position="54"/>
        <end position="72"/>
    </location>
</feature>
<accession>A0A0D0C2L8</accession>
<reference evidence="3 4" key="1">
    <citation type="submission" date="2014-04" db="EMBL/GenBank/DDBJ databases">
        <title>Evolutionary Origins and Diversification of the Mycorrhizal Mutualists.</title>
        <authorList>
            <consortium name="DOE Joint Genome Institute"/>
            <consortium name="Mycorrhizal Genomics Consortium"/>
            <person name="Kohler A."/>
            <person name="Kuo A."/>
            <person name="Nagy L.G."/>
            <person name="Floudas D."/>
            <person name="Copeland A."/>
            <person name="Barry K.W."/>
            <person name="Cichocki N."/>
            <person name="Veneault-Fourrey C."/>
            <person name="LaButti K."/>
            <person name="Lindquist E.A."/>
            <person name="Lipzen A."/>
            <person name="Lundell T."/>
            <person name="Morin E."/>
            <person name="Murat C."/>
            <person name="Riley R."/>
            <person name="Ohm R."/>
            <person name="Sun H."/>
            <person name="Tunlid A."/>
            <person name="Henrissat B."/>
            <person name="Grigoriev I.V."/>
            <person name="Hibbett D.S."/>
            <person name="Martin F."/>
        </authorList>
    </citation>
    <scope>NUCLEOTIDE SEQUENCE [LARGE SCALE GENOMIC DNA]</scope>
    <source>
        <strain evidence="3 4">FD-317 M1</strain>
    </source>
</reference>
<evidence type="ECO:0000313" key="3">
    <source>
        <dbReference type="EMBL" id="KIK56509.1"/>
    </source>
</evidence>
<dbReference type="OrthoDB" id="2884172at2759"/>
<dbReference type="AlphaFoldDB" id="A0A0D0C2L8"/>
<feature type="transmembrane region" description="Helical" evidence="2">
    <location>
        <begin position="227"/>
        <end position="251"/>
    </location>
</feature>
<gene>
    <name evidence="3" type="ORF">GYMLUDRAFT_247762</name>
</gene>
<keyword evidence="2" id="KW-0472">Membrane</keyword>
<evidence type="ECO:0000256" key="2">
    <source>
        <dbReference type="SAM" id="Phobius"/>
    </source>
</evidence>
<organism evidence="3 4">
    <name type="scientific">Collybiopsis luxurians FD-317 M1</name>
    <dbReference type="NCBI Taxonomy" id="944289"/>
    <lineage>
        <taxon>Eukaryota</taxon>
        <taxon>Fungi</taxon>
        <taxon>Dikarya</taxon>
        <taxon>Basidiomycota</taxon>
        <taxon>Agaricomycotina</taxon>
        <taxon>Agaricomycetes</taxon>
        <taxon>Agaricomycetidae</taxon>
        <taxon>Agaricales</taxon>
        <taxon>Marasmiineae</taxon>
        <taxon>Omphalotaceae</taxon>
        <taxon>Collybiopsis</taxon>
        <taxon>Collybiopsis luxurians</taxon>
    </lineage>
</organism>
<feature type="transmembrane region" description="Helical" evidence="2">
    <location>
        <begin position="144"/>
        <end position="165"/>
    </location>
</feature>
<evidence type="ECO:0000256" key="1">
    <source>
        <dbReference type="SAM" id="MobiDB-lite"/>
    </source>
</evidence>
<keyword evidence="4" id="KW-1185">Reference proteome</keyword>
<dbReference type="Proteomes" id="UP000053593">
    <property type="component" value="Unassembled WGS sequence"/>
</dbReference>
<keyword evidence="2" id="KW-1133">Transmembrane helix</keyword>
<dbReference type="HOGENOM" id="CLU_071641_1_0_1"/>
<protein>
    <submittedName>
        <fullName evidence="3">Uncharacterized protein</fullName>
    </submittedName>
</protein>
<sequence>MTPEEQQIISYYATVIQINTVAYIMVLATGFGATVLGILIATRILTTKPWSHSRVALFACLIITFIALTWNASANVAFPLIQGKVELFKIKPDVQGAVEAKAQITNRKLLPFTYMNSWDLTLSIYLSDFIVVWRAWALFQQQKLWKVALVLLMITNFGVQIADGILDDIEIKVPEESNPSTILDWLSPVVSLVVNMFATGLIAWKAWNHYHIVKDAGLHRRTRVQNVLLLLIESGAIYCTIQTVYAVSILLDVYGPLDSLRFAEYKAIIDSTFSLASAWYPMVVAVLVNMDNSPLIESIQINQTTEDFHRESQVPTRTVDPSIGSTH</sequence>
<proteinExistence type="predicted"/>
<dbReference type="EMBL" id="KN834797">
    <property type="protein sequence ID" value="KIK56509.1"/>
    <property type="molecule type" value="Genomic_DNA"/>
</dbReference>
<feature type="transmembrane region" description="Helical" evidence="2">
    <location>
        <begin position="185"/>
        <end position="207"/>
    </location>
</feature>
<feature type="transmembrane region" description="Helical" evidence="2">
    <location>
        <begin position="20"/>
        <end position="42"/>
    </location>
</feature>
<evidence type="ECO:0000313" key="4">
    <source>
        <dbReference type="Proteomes" id="UP000053593"/>
    </source>
</evidence>
<feature type="region of interest" description="Disordered" evidence="1">
    <location>
        <begin position="307"/>
        <end position="327"/>
    </location>
</feature>